<evidence type="ECO:0000313" key="6">
    <source>
        <dbReference type="EMBL" id="SET60642.1"/>
    </source>
</evidence>
<dbReference type="InterPro" id="IPR035437">
    <property type="entry name" value="SNase_OB-fold_sf"/>
</dbReference>
<sequence>MLSAVFLATVVGISDGDTLTVLKQDKQQVKIRLAEIDAPEKNQPFGTRSKQSLSDLCFGKRANVIPHTKDQYKRTVARVSCDGIDANAEQVSRGMAWVYKTYARDQNLYRLQSEAMTARRGLWSHPSPTPPWEFRKPK</sequence>
<dbReference type="GO" id="GO:0003676">
    <property type="term" value="F:nucleic acid binding"/>
    <property type="evidence" value="ECO:0007669"/>
    <property type="project" value="InterPro"/>
</dbReference>
<gene>
    <name evidence="6" type="ORF">SAMN05216412_11010</name>
</gene>
<dbReference type="GO" id="GO:0005737">
    <property type="term" value="C:cytoplasm"/>
    <property type="evidence" value="ECO:0007669"/>
    <property type="project" value="TreeGrafter"/>
</dbReference>
<dbReference type="InterPro" id="IPR016071">
    <property type="entry name" value="Staphylococal_nuclease_OB-fold"/>
</dbReference>
<reference evidence="6 7" key="1">
    <citation type="submission" date="2016-10" db="EMBL/GenBank/DDBJ databases">
        <authorList>
            <person name="de Groot N.N."/>
        </authorList>
    </citation>
    <scope>NUCLEOTIDE SEQUENCE [LARGE SCALE GENOMIC DNA]</scope>
    <source>
        <strain evidence="6 7">Nl7</strain>
    </source>
</reference>
<dbReference type="Proteomes" id="UP000183339">
    <property type="component" value="Unassembled WGS sequence"/>
</dbReference>
<accession>A0A1I0FSV8</accession>
<dbReference type="PROSITE" id="PS50830">
    <property type="entry name" value="TNASE_3"/>
    <property type="match status" value="1"/>
</dbReference>
<dbReference type="AlphaFoldDB" id="A0A1I0FSV8"/>
<dbReference type="RefSeq" id="WP_074709074.1">
    <property type="nucleotide sequence ID" value="NZ_FOHI01000010.1"/>
</dbReference>
<evidence type="ECO:0000256" key="1">
    <source>
        <dbReference type="ARBA" id="ARBA00022722"/>
    </source>
</evidence>
<dbReference type="InterPro" id="IPR002071">
    <property type="entry name" value="Thermonucl_AS"/>
</dbReference>
<dbReference type="GO" id="GO:0004519">
    <property type="term" value="F:endonuclease activity"/>
    <property type="evidence" value="ECO:0007669"/>
    <property type="project" value="UniProtKB-KW"/>
</dbReference>
<evidence type="ECO:0000256" key="4">
    <source>
        <dbReference type="SAM" id="MobiDB-lite"/>
    </source>
</evidence>
<keyword evidence="2 6" id="KW-0255">Endonuclease</keyword>
<dbReference type="Gene3D" id="2.40.50.90">
    <property type="match status" value="1"/>
</dbReference>
<dbReference type="PANTHER" id="PTHR12302:SF3">
    <property type="entry name" value="SERINE_THREONINE-PROTEIN KINASE 31"/>
    <property type="match status" value="1"/>
</dbReference>
<evidence type="ECO:0000256" key="2">
    <source>
        <dbReference type="ARBA" id="ARBA00022759"/>
    </source>
</evidence>
<protein>
    <submittedName>
        <fullName evidence="6">Endonuclease YncB, thermonuclease family</fullName>
    </submittedName>
</protein>
<feature type="region of interest" description="Disordered" evidence="4">
    <location>
        <begin position="119"/>
        <end position="138"/>
    </location>
</feature>
<dbReference type="Pfam" id="PF00565">
    <property type="entry name" value="SNase"/>
    <property type="match status" value="1"/>
</dbReference>
<evidence type="ECO:0000256" key="3">
    <source>
        <dbReference type="ARBA" id="ARBA00022801"/>
    </source>
</evidence>
<name>A0A1I0FSV8_9PROT</name>
<feature type="domain" description="TNase-like" evidence="5">
    <location>
        <begin position="4"/>
        <end position="125"/>
    </location>
</feature>
<keyword evidence="1" id="KW-0540">Nuclease</keyword>
<evidence type="ECO:0000259" key="5">
    <source>
        <dbReference type="PROSITE" id="PS50830"/>
    </source>
</evidence>
<dbReference type="OrthoDB" id="9805504at2"/>
<evidence type="ECO:0000313" key="7">
    <source>
        <dbReference type="Proteomes" id="UP000183339"/>
    </source>
</evidence>
<dbReference type="PROSITE" id="PS01123">
    <property type="entry name" value="TNASE_1"/>
    <property type="match status" value="1"/>
</dbReference>
<organism evidence="6 7">
    <name type="scientific">Nitrosospira multiformis</name>
    <dbReference type="NCBI Taxonomy" id="1231"/>
    <lineage>
        <taxon>Bacteria</taxon>
        <taxon>Pseudomonadati</taxon>
        <taxon>Pseudomonadota</taxon>
        <taxon>Betaproteobacteria</taxon>
        <taxon>Nitrosomonadales</taxon>
        <taxon>Nitrosomonadaceae</taxon>
        <taxon>Nitrosospira</taxon>
    </lineage>
</organism>
<dbReference type="SUPFAM" id="SSF50199">
    <property type="entry name" value="Staphylococcal nuclease"/>
    <property type="match status" value="1"/>
</dbReference>
<dbReference type="GO" id="GO:0016787">
    <property type="term" value="F:hydrolase activity"/>
    <property type="evidence" value="ECO:0007669"/>
    <property type="project" value="UniProtKB-KW"/>
</dbReference>
<keyword evidence="3" id="KW-0378">Hydrolase</keyword>
<dbReference type="EMBL" id="FOHI01000010">
    <property type="protein sequence ID" value="SET60642.1"/>
    <property type="molecule type" value="Genomic_DNA"/>
</dbReference>
<proteinExistence type="predicted"/>
<dbReference type="PANTHER" id="PTHR12302">
    <property type="entry name" value="EBNA2 BINDING PROTEIN P100"/>
    <property type="match status" value="1"/>
</dbReference>
<dbReference type="SMART" id="SM00318">
    <property type="entry name" value="SNc"/>
    <property type="match status" value="1"/>
</dbReference>